<evidence type="ECO:0000313" key="2">
    <source>
        <dbReference type="Proteomes" id="UP001497516"/>
    </source>
</evidence>
<sequence length="75" mass="8849">MDRSSWIRLWDANIPPKLRVFVWQILNRILPTTEAQLLEWSLSSLVVRSVGVARRPWSICFWIVRWRVSSVASRG</sequence>
<accession>A0AAV2F7Z8</accession>
<dbReference type="Proteomes" id="UP001497516">
    <property type="component" value="Chromosome 6"/>
</dbReference>
<gene>
    <name evidence="1" type="ORF">LTRI10_LOCUS34855</name>
</gene>
<protein>
    <recommendedName>
        <fullName evidence="3">Reverse transcriptase zinc-binding domain-containing protein</fullName>
    </recommendedName>
</protein>
<evidence type="ECO:0000313" key="1">
    <source>
        <dbReference type="EMBL" id="CAL1394349.1"/>
    </source>
</evidence>
<organism evidence="1 2">
    <name type="scientific">Linum trigynum</name>
    <dbReference type="NCBI Taxonomy" id="586398"/>
    <lineage>
        <taxon>Eukaryota</taxon>
        <taxon>Viridiplantae</taxon>
        <taxon>Streptophyta</taxon>
        <taxon>Embryophyta</taxon>
        <taxon>Tracheophyta</taxon>
        <taxon>Spermatophyta</taxon>
        <taxon>Magnoliopsida</taxon>
        <taxon>eudicotyledons</taxon>
        <taxon>Gunneridae</taxon>
        <taxon>Pentapetalae</taxon>
        <taxon>rosids</taxon>
        <taxon>fabids</taxon>
        <taxon>Malpighiales</taxon>
        <taxon>Linaceae</taxon>
        <taxon>Linum</taxon>
    </lineage>
</organism>
<dbReference type="AlphaFoldDB" id="A0AAV2F7Z8"/>
<reference evidence="1 2" key="1">
    <citation type="submission" date="2024-04" db="EMBL/GenBank/DDBJ databases">
        <authorList>
            <person name="Fracassetti M."/>
        </authorList>
    </citation>
    <scope>NUCLEOTIDE SEQUENCE [LARGE SCALE GENOMIC DNA]</scope>
</reference>
<evidence type="ECO:0008006" key="3">
    <source>
        <dbReference type="Google" id="ProtNLM"/>
    </source>
</evidence>
<keyword evidence="2" id="KW-1185">Reference proteome</keyword>
<name>A0AAV2F7Z8_9ROSI</name>
<proteinExistence type="predicted"/>
<dbReference type="EMBL" id="OZ034819">
    <property type="protein sequence ID" value="CAL1394349.1"/>
    <property type="molecule type" value="Genomic_DNA"/>
</dbReference>